<dbReference type="SUPFAM" id="SSF55785">
    <property type="entry name" value="PYP-like sensor domain (PAS domain)"/>
    <property type="match status" value="3"/>
</dbReference>
<dbReference type="PANTHER" id="PTHR43304:SF1">
    <property type="entry name" value="PAC DOMAIN-CONTAINING PROTEIN"/>
    <property type="match status" value="1"/>
</dbReference>
<reference evidence="11 12" key="1">
    <citation type="submission" date="2019-07" db="EMBL/GenBank/DDBJ databases">
        <title>Rufibacter sp. nov., isolated from lake sediment.</title>
        <authorList>
            <person name="Qu J.-H."/>
        </authorList>
    </citation>
    <scope>NUCLEOTIDE SEQUENCE [LARGE SCALE GENOMIC DNA]</scope>
    <source>
        <strain evidence="11 12">NBS58-1</strain>
    </source>
</reference>
<dbReference type="CDD" id="cd00130">
    <property type="entry name" value="PAS"/>
    <property type="match status" value="2"/>
</dbReference>
<dbReference type="InterPro" id="IPR003018">
    <property type="entry name" value="GAF"/>
</dbReference>
<keyword evidence="3" id="KW-0597">Phosphoprotein</keyword>
<keyword evidence="6" id="KW-0175">Coiled coil</keyword>
<accession>A0A5B6TL24</accession>
<gene>
    <name evidence="11" type="ORF">FOA19_05360</name>
</gene>
<name>A0A5B6TL24_9BACT</name>
<keyword evidence="5" id="KW-0418">Kinase</keyword>
<dbReference type="SMART" id="SM00091">
    <property type="entry name" value="PAS"/>
    <property type="match status" value="3"/>
</dbReference>
<dbReference type="InterPro" id="IPR000700">
    <property type="entry name" value="PAS-assoc_C"/>
</dbReference>
<dbReference type="Gene3D" id="3.30.450.40">
    <property type="match status" value="1"/>
</dbReference>
<dbReference type="PROSITE" id="PS50113">
    <property type="entry name" value="PAC"/>
    <property type="match status" value="3"/>
</dbReference>
<dbReference type="EMBL" id="VKKY01000001">
    <property type="protein sequence ID" value="KAA3440095.1"/>
    <property type="molecule type" value="Genomic_DNA"/>
</dbReference>
<feature type="domain" description="PAC" evidence="10">
    <location>
        <begin position="465"/>
        <end position="519"/>
    </location>
</feature>
<evidence type="ECO:0000256" key="2">
    <source>
        <dbReference type="ARBA" id="ARBA00012438"/>
    </source>
</evidence>
<evidence type="ECO:0000259" key="9">
    <source>
        <dbReference type="PROSITE" id="PS50112"/>
    </source>
</evidence>
<evidence type="ECO:0000256" key="4">
    <source>
        <dbReference type="ARBA" id="ARBA00022679"/>
    </source>
</evidence>
<dbReference type="SMART" id="SM00086">
    <property type="entry name" value="PAC"/>
    <property type="match status" value="3"/>
</dbReference>
<dbReference type="SUPFAM" id="SSF55781">
    <property type="entry name" value="GAF domain-like"/>
    <property type="match status" value="1"/>
</dbReference>
<dbReference type="InterPro" id="IPR029016">
    <property type="entry name" value="GAF-like_dom_sf"/>
</dbReference>
<feature type="region of interest" description="Disordered" evidence="7">
    <location>
        <begin position="1"/>
        <end position="45"/>
    </location>
</feature>
<feature type="domain" description="PAS" evidence="9">
    <location>
        <begin position="393"/>
        <end position="464"/>
    </location>
</feature>
<evidence type="ECO:0000256" key="7">
    <source>
        <dbReference type="SAM" id="MobiDB-lite"/>
    </source>
</evidence>
<evidence type="ECO:0000259" key="10">
    <source>
        <dbReference type="PROSITE" id="PS50113"/>
    </source>
</evidence>
<dbReference type="Pfam" id="PF13426">
    <property type="entry name" value="PAS_9"/>
    <property type="match status" value="2"/>
</dbReference>
<comment type="catalytic activity">
    <reaction evidence="1">
        <text>ATP + protein L-histidine = ADP + protein N-phospho-L-histidine.</text>
        <dbReference type="EC" id="2.7.13.3"/>
    </reaction>
</comment>
<dbReference type="InterPro" id="IPR035965">
    <property type="entry name" value="PAS-like_dom_sf"/>
</dbReference>
<dbReference type="InterPro" id="IPR000014">
    <property type="entry name" value="PAS"/>
</dbReference>
<dbReference type="SUPFAM" id="SSF47384">
    <property type="entry name" value="Homodimeric domain of signal transducing histidine kinase"/>
    <property type="match status" value="1"/>
</dbReference>
<dbReference type="PROSITE" id="PS50109">
    <property type="entry name" value="HIS_KIN"/>
    <property type="match status" value="1"/>
</dbReference>
<dbReference type="InterPro" id="IPR005467">
    <property type="entry name" value="His_kinase_dom"/>
</dbReference>
<keyword evidence="4" id="KW-0808">Transferase</keyword>
<dbReference type="EC" id="2.7.13.3" evidence="2"/>
<dbReference type="InterPro" id="IPR036890">
    <property type="entry name" value="HATPase_C_sf"/>
</dbReference>
<dbReference type="InterPro" id="IPR003594">
    <property type="entry name" value="HATPase_dom"/>
</dbReference>
<proteinExistence type="predicted"/>
<dbReference type="InterPro" id="IPR003661">
    <property type="entry name" value="HisK_dim/P_dom"/>
</dbReference>
<dbReference type="InterPro" id="IPR013655">
    <property type="entry name" value="PAS_fold_3"/>
</dbReference>
<feature type="compositionally biased region" description="Polar residues" evidence="7">
    <location>
        <begin position="31"/>
        <end position="45"/>
    </location>
</feature>
<protein>
    <recommendedName>
        <fullName evidence="2">histidine kinase</fullName>
        <ecNumber evidence="2">2.7.13.3</ecNumber>
    </recommendedName>
</protein>
<keyword evidence="12" id="KW-1185">Reference proteome</keyword>
<evidence type="ECO:0000313" key="12">
    <source>
        <dbReference type="Proteomes" id="UP000324133"/>
    </source>
</evidence>
<dbReference type="SMART" id="SM00387">
    <property type="entry name" value="HATPase_c"/>
    <property type="match status" value="1"/>
</dbReference>
<dbReference type="CDD" id="cd00082">
    <property type="entry name" value="HisKA"/>
    <property type="match status" value="1"/>
</dbReference>
<dbReference type="Pfam" id="PF02518">
    <property type="entry name" value="HATPase_c"/>
    <property type="match status" value="1"/>
</dbReference>
<dbReference type="PANTHER" id="PTHR43304">
    <property type="entry name" value="PHYTOCHROME-LIKE PROTEIN CPH1"/>
    <property type="match status" value="1"/>
</dbReference>
<evidence type="ECO:0000313" key="11">
    <source>
        <dbReference type="EMBL" id="KAA3440095.1"/>
    </source>
</evidence>
<dbReference type="InterPro" id="IPR052162">
    <property type="entry name" value="Sensor_kinase/Photoreceptor"/>
</dbReference>
<feature type="coiled-coil region" evidence="6">
    <location>
        <begin position="49"/>
        <end position="83"/>
    </location>
</feature>
<organism evidence="11 12">
    <name type="scientific">Rufibacter hautae</name>
    <dbReference type="NCBI Taxonomy" id="2595005"/>
    <lineage>
        <taxon>Bacteria</taxon>
        <taxon>Pseudomonadati</taxon>
        <taxon>Bacteroidota</taxon>
        <taxon>Cytophagia</taxon>
        <taxon>Cytophagales</taxon>
        <taxon>Hymenobacteraceae</taxon>
        <taxon>Rufibacter</taxon>
    </lineage>
</organism>
<dbReference type="Gene3D" id="3.30.450.20">
    <property type="entry name" value="PAS domain"/>
    <property type="match status" value="3"/>
</dbReference>
<dbReference type="AlphaFoldDB" id="A0A5B6TL24"/>
<dbReference type="PROSITE" id="PS50112">
    <property type="entry name" value="PAS"/>
    <property type="match status" value="2"/>
</dbReference>
<feature type="domain" description="PAC" evidence="10">
    <location>
        <begin position="344"/>
        <end position="396"/>
    </location>
</feature>
<dbReference type="SUPFAM" id="SSF55874">
    <property type="entry name" value="ATPase domain of HSP90 chaperone/DNA topoisomerase II/histidine kinase"/>
    <property type="match status" value="1"/>
</dbReference>
<dbReference type="Proteomes" id="UP000324133">
    <property type="component" value="Unassembled WGS sequence"/>
</dbReference>
<dbReference type="GO" id="GO:0000155">
    <property type="term" value="F:phosphorelay sensor kinase activity"/>
    <property type="evidence" value="ECO:0007669"/>
    <property type="project" value="InterPro"/>
</dbReference>
<dbReference type="Pfam" id="PF08447">
    <property type="entry name" value="PAS_3"/>
    <property type="match status" value="1"/>
</dbReference>
<dbReference type="InterPro" id="IPR036097">
    <property type="entry name" value="HisK_dim/P_sf"/>
</dbReference>
<evidence type="ECO:0000259" key="8">
    <source>
        <dbReference type="PROSITE" id="PS50109"/>
    </source>
</evidence>
<evidence type="ECO:0000256" key="5">
    <source>
        <dbReference type="ARBA" id="ARBA00022777"/>
    </source>
</evidence>
<feature type="domain" description="PAC" evidence="10">
    <location>
        <begin position="593"/>
        <end position="647"/>
    </location>
</feature>
<dbReference type="OrthoDB" id="5522855at2"/>
<comment type="caution">
    <text evidence="11">The sequence shown here is derived from an EMBL/GenBank/DDBJ whole genome shotgun (WGS) entry which is preliminary data.</text>
</comment>
<dbReference type="NCBIfam" id="TIGR00229">
    <property type="entry name" value="sensory_box"/>
    <property type="match status" value="3"/>
</dbReference>
<dbReference type="Pfam" id="PF13185">
    <property type="entry name" value="GAF_2"/>
    <property type="match status" value="1"/>
</dbReference>
<evidence type="ECO:0000256" key="1">
    <source>
        <dbReference type="ARBA" id="ARBA00000085"/>
    </source>
</evidence>
<evidence type="ECO:0000256" key="6">
    <source>
        <dbReference type="SAM" id="Coils"/>
    </source>
</evidence>
<sequence>MQEETQDGSAAFVRKGTQEGKDEDDLPAANQDETMNQIQGSLQEPANHQEQLALLQQELEATRQELEKAKNQARQAASEQINVGLLKEVSAYKKTMELERLGKKVLERNALPGSTLESTVSFYLKEVEKMHKGMFCSCMRLKGDKLYPIAAPSLPESFCHDIKGIQIGENAGSCGTAAFLGQKVIAMDVKTDPRWKDYYPTLLNYGLEACWSFPLIGSNQKILGTMAIYYQEVKAPTPEEEETLESIRSLLQLILENKLSEIELRESNDRYYYATLATKDAIWDFDIINYRINWGPGFEKLFGFKVKEFGPELDVWAAQVHPEDLERVNGSLDAAIASTTQGFWREEYRFKKANGEYAYVIDQGTVLRDENGRSVRIVGAMLDVTEQKETEEKLRKLSVVARETINGVLIMSPDLTIQWVNAAFTRMMGYTQEEMFRKTPGTLMNGPETDVETLEFIDSQLKELKPLQCEIIQYSKDREKRWIKLQVQPLLDEKGKVENVFALLTDITQQKAEEQQLRLLESVITNAKDAIILSEVTLGIPQKLESIFYNEAFFKLTGYTPEEVLGRDPAFLTGPETDATVLQNLTARAQAGLSSEVELVSYRKDGSTFWSHLLLIPMFNRKQQLTHWISMLRDITNRKHYEQEREVLIGELTQNNADLKQFTFITSHNLRAPLANLTGIANLIDTESIPEGRNKVLIQKFKESTVQLNTIIDDLLEVLVIKDNPHTNKEQVNLAQAFEKVVISVDGLLDKKDIQLTTDFSQVPEVYYNAGYLHSILLNLLTNAVKYRSPNRPLHIDVKAEKADGCEKLYFSDNGLGIDLKRYGERIFGLYQRFHHHKDSKGMGLYIAHSQAKAMGGNLSVTSEVDKGSTFILEF</sequence>
<dbReference type="InterPro" id="IPR001610">
    <property type="entry name" value="PAC"/>
</dbReference>
<feature type="domain" description="Histidine kinase" evidence="8">
    <location>
        <begin position="665"/>
        <end position="875"/>
    </location>
</feature>
<dbReference type="RefSeq" id="WP_149089732.1">
    <property type="nucleotide sequence ID" value="NZ_VKKY01000001.1"/>
</dbReference>
<evidence type="ECO:0000256" key="3">
    <source>
        <dbReference type="ARBA" id="ARBA00022553"/>
    </source>
</evidence>
<dbReference type="Gene3D" id="3.30.565.10">
    <property type="entry name" value="Histidine kinase-like ATPase, C-terminal domain"/>
    <property type="match status" value="1"/>
</dbReference>
<feature type="domain" description="PAS" evidence="9">
    <location>
        <begin position="516"/>
        <end position="592"/>
    </location>
</feature>
<dbReference type="Gene3D" id="1.10.287.130">
    <property type="match status" value="1"/>
</dbReference>